<evidence type="ECO:0000256" key="3">
    <source>
        <dbReference type="SAM" id="MobiDB-lite"/>
    </source>
</evidence>
<dbReference type="STRING" id="448386.A0A2V3IMT7"/>
<comment type="caution">
    <text evidence="4">The sequence shown here is derived from an EMBL/GenBank/DDBJ whole genome shotgun (WGS) entry which is preliminary data.</text>
</comment>
<sequence>MTSHPPNTLSPIDEWHSNFNQQVSALRQLLPLRSASQSDMEDEELRAAFNATSSSLADVDHLFASLLQYIEHEETELSQLSKLLERLQRVSTQMRYIEKQMPAELRDSISAQTPKNTATTPKLKQSSSGKTPKHSPVNKTTPEVSRTGRRTKQPTGKSLSKPNTKTSQAKHKEDTRNRKVCDTPQIRHVSQEELDEAPQYVKGRLNVEKISVVVDKLNEVLDKKYALLNKPFRELSSQEMTKYEDLRDAFCPEVKGKDFITDNEIKGFGGCRMDATVKSVINILRHVGAMKEVRGKNRSRIFIIN</sequence>
<evidence type="ECO:0000313" key="5">
    <source>
        <dbReference type="Proteomes" id="UP000247409"/>
    </source>
</evidence>
<evidence type="ECO:0000313" key="4">
    <source>
        <dbReference type="EMBL" id="PXF43359.1"/>
    </source>
</evidence>
<dbReference type="Pfam" id="PF07160">
    <property type="entry name" value="SKA1"/>
    <property type="match status" value="1"/>
</dbReference>
<evidence type="ECO:0000256" key="2">
    <source>
        <dbReference type="ARBA" id="ARBA00023054"/>
    </source>
</evidence>
<dbReference type="GO" id="GO:0072686">
    <property type="term" value="C:mitotic spindle"/>
    <property type="evidence" value="ECO:0007669"/>
    <property type="project" value="TreeGrafter"/>
</dbReference>
<dbReference type="Gene3D" id="1.10.10.1890">
    <property type="entry name" value="Ska1 microtubule binding domain-like"/>
    <property type="match status" value="1"/>
</dbReference>
<reference evidence="4 5" key="1">
    <citation type="journal article" date="2018" name="Mol. Biol. Evol.">
        <title>Analysis of the draft genome of the red seaweed Gracilariopsis chorda provides insights into genome size evolution in Rhodophyta.</title>
        <authorList>
            <person name="Lee J."/>
            <person name="Yang E.C."/>
            <person name="Graf L."/>
            <person name="Yang J.H."/>
            <person name="Qiu H."/>
            <person name="Zel Zion U."/>
            <person name="Chan C.X."/>
            <person name="Stephens T.G."/>
            <person name="Weber A.P.M."/>
            <person name="Boo G.H."/>
            <person name="Boo S.M."/>
            <person name="Kim K.M."/>
            <person name="Shin Y."/>
            <person name="Jung M."/>
            <person name="Lee S.J."/>
            <person name="Yim H.S."/>
            <person name="Lee J.H."/>
            <person name="Bhattacharya D."/>
            <person name="Yoon H.S."/>
        </authorList>
    </citation>
    <scope>NUCLEOTIDE SEQUENCE [LARGE SCALE GENOMIC DNA]</scope>
    <source>
        <strain evidence="4 5">SKKU-2015</strain>
        <tissue evidence="4">Whole body</tissue>
    </source>
</reference>
<dbReference type="AlphaFoldDB" id="A0A2V3IMT7"/>
<dbReference type="FunFam" id="1.10.10.1890:FF:000002">
    <property type="entry name" value="Spindle and kinetochore-associated protein 1"/>
    <property type="match status" value="1"/>
</dbReference>
<dbReference type="GO" id="GO:0008017">
    <property type="term" value="F:microtubule binding"/>
    <property type="evidence" value="ECO:0007669"/>
    <property type="project" value="InterPro"/>
</dbReference>
<feature type="compositionally biased region" description="Basic and acidic residues" evidence="3">
    <location>
        <begin position="170"/>
        <end position="181"/>
    </location>
</feature>
<accession>A0A2V3IMT7</accession>
<feature type="compositionally biased region" description="Polar residues" evidence="3">
    <location>
        <begin position="109"/>
        <end position="130"/>
    </location>
</feature>
<feature type="region of interest" description="Disordered" evidence="3">
    <location>
        <begin position="101"/>
        <end position="187"/>
    </location>
</feature>
<name>A0A2V3IMT7_9FLOR</name>
<dbReference type="GO" id="GO:0031110">
    <property type="term" value="P:regulation of microtubule polymerization or depolymerization"/>
    <property type="evidence" value="ECO:0007669"/>
    <property type="project" value="TreeGrafter"/>
</dbReference>
<dbReference type="GO" id="GO:0005876">
    <property type="term" value="C:spindle microtubule"/>
    <property type="evidence" value="ECO:0007669"/>
    <property type="project" value="TreeGrafter"/>
</dbReference>
<dbReference type="PANTHER" id="PTHR28573:SF1">
    <property type="entry name" value="SPINDLE AND KINETOCHORE-ASSOCIATED PROTEIN 1"/>
    <property type="match status" value="1"/>
</dbReference>
<keyword evidence="2" id="KW-0175">Coiled coil</keyword>
<protein>
    <submittedName>
        <fullName evidence="4">Spindle and kinetochore-associated protein 1</fullName>
    </submittedName>
</protein>
<dbReference type="GO" id="GO:0000278">
    <property type="term" value="P:mitotic cell cycle"/>
    <property type="evidence" value="ECO:0007669"/>
    <property type="project" value="TreeGrafter"/>
</dbReference>
<comment type="similarity">
    <text evidence="1">Belongs to the SKA1 family.</text>
</comment>
<gene>
    <name evidence="4" type="ORF">BWQ96_06922</name>
</gene>
<dbReference type="GO" id="GO:0000940">
    <property type="term" value="C:outer kinetochore"/>
    <property type="evidence" value="ECO:0007669"/>
    <property type="project" value="TreeGrafter"/>
</dbReference>
<dbReference type="InterPro" id="IPR042031">
    <property type="entry name" value="SKA1_MBD_sf"/>
</dbReference>
<feature type="compositionally biased region" description="Polar residues" evidence="3">
    <location>
        <begin position="153"/>
        <end position="167"/>
    </location>
</feature>
<proteinExistence type="inferred from homology"/>
<dbReference type="Proteomes" id="UP000247409">
    <property type="component" value="Unassembled WGS sequence"/>
</dbReference>
<dbReference type="GO" id="GO:0051301">
    <property type="term" value="P:cell division"/>
    <property type="evidence" value="ECO:0007669"/>
    <property type="project" value="InterPro"/>
</dbReference>
<dbReference type="OrthoDB" id="5962at2759"/>
<organism evidence="4 5">
    <name type="scientific">Gracilariopsis chorda</name>
    <dbReference type="NCBI Taxonomy" id="448386"/>
    <lineage>
        <taxon>Eukaryota</taxon>
        <taxon>Rhodophyta</taxon>
        <taxon>Florideophyceae</taxon>
        <taxon>Rhodymeniophycidae</taxon>
        <taxon>Gracilariales</taxon>
        <taxon>Gracilariaceae</taxon>
        <taxon>Gracilariopsis</taxon>
    </lineage>
</organism>
<dbReference type="PANTHER" id="PTHR28573">
    <property type="entry name" value="SPINDLE AND KINETOCHORE-ASSOCIATED PROTEIN 1"/>
    <property type="match status" value="1"/>
</dbReference>
<evidence type="ECO:0000256" key="1">
    <source>
        <dbReference type="ARBA" id="ARBA00006836"/>
    </source>
</evidence>
<dbReference type="InterPro" id="IPR009829">
    <property type="entry name" value="SKA1"/>
</dbReference>
<dbReference type="GO" id="GO:0007059">
    <property type="term" value="P:chromosome segregation"/>
    <property type="evidence" value="ECO:0007669"/>
    <property type="project" value="InterPro"/>
</dbReference>
<dbReference type="EMBL" id="NBIV01000128">
    <property type="protein sequence ID" value="PXF43359.1"/>
    <property type="molecule type" value="Genomic_DNA"/>
</dbReference>
<keyword evidence="5" id="KW-1185">Reference proteome</keyword>